<proteinExistence type="predicted"/>
<keyword evidence="2" id="KW-1185">Reference proteome</keyword>
<organism evidence="1 2">
    <name type="scientific">Eretmocerus hayati</name>
    <dbReference type="NCBI Taxonomy" id="131215"/>
    <lineage>
        <taxon>Eukaryota</taxon>
        <taxon>Metazoa</taxon>
        <taxon>Ecdysozoa</taxon>
        <taxon>Arthropoda</taxon>
        <taxon>Hexapoda</taxon>
        <taxon>Insecta</taxon>
        <taxon>Pterygota</taxon>
        <taxon>Neoptera</taxon>
        <taxon>Endopterygota</taxon>
        <taxon>Hymenoptera</taxon>
        <taxon>Apocrita</taxon>
        <taxon>Proctotrupomorpha</taxon>
        <taxon>Chalcidoidea</taxon>
        <taxon>Aphelinidae</taxon>
        <taxon>Aphelininae</taxon>
        <taxon>Eretmocerus</taxon>
    </lineage>
</organism>
<accession>A0ACC2PU34</accession>
<dbReference type="EMBL" id="CM056741">
    <property type="protein sequence ID" value="KAJ8685887.1"/>
    <property type="molecule type" value="Genomic_DNA"/>
</dbReference>
<reference evidence="1" key="1">
    <citation type="submission" date="2023-04" db="EMBL/GenBank/DDBJ databases">
        <title>A chromosome-level genome assembly of the parasitoid wasp Eretmocerus hayati.</title>
        <authorList>
            <person name="Zhong Y."/>
            <person name="Liu S."/>
            <person name="Liu Y."/>
        </authorList>
    </citation>
    <scope>NUCLEOTIDE SEQUENCE</scope>
    <source>
        <strain evidence="1">ZJU_SS_LIU_2023</strain>
    </source>
</reference>
<name>A0ACC2PU34_9HYME</name>
<evidence type="ECO:0000313" key="1">
    <source>
        <dbReference type="EMBL" id="KAJ8685887.1"/>
    </source>
</evidence>
<evidence type="ECO:0000313" key="2">
    <source>
        <dbReference type="Proteomes" id="UP001239111"/>
    </source>
</evidence>
<sequence>MNEFQCETIEQLKEYNMLLRKSDEAQVELIGRLERCGGNKTVRLAVKNMMPVIISNELSNTCTWVIQKGVKHVIGKMFVWTIVAFVISGMSQITEMKTEDVIHAEMQNWVRISSSRINVNDEEPEGYYDDDDTNE</sequence>
<comment type="caution">
    <text evidence="1">The sequence shown here is derived from an EMBL/GenBank/DDBJ whole genome shotgun (WGS) entry which is preliminary data.</text>
</comment>
<protein>
    <submittedName>
        <fullName evidence="1">Uncharacterized protein</fullName>
    </submittedName>
</protein>
<dbReference type="Proteomes" id="UP001239111">
    <property type="component" value="Chromosome 1"/>
</dbReference>
<gene>
    <name evidence="1" type="ORF">QAD02_021680</name>
</gene>